<dbReference type="PANTHER" id="PTHR10566:SF113">
    <property type="entry name" value="PROTEIN ACTIVITY OF BC1 COMPLEX KINASE 7, CHLOROPLASTIC"/>
    <property type="match status" value="1"/>
</dbReference>
<dbReference type="RefSeq" id="WP_272134640.1">
    <property type="nucleotide sequence ID" value="NZ_JAQNDM010000001.1"/>
</dbReference>
<dbReference type="SUPFAM" id="SSF56112">
    <property type="entry name" value="Protein kinase-like (PK-like)"/>
    <property type="match status" value="1"/>
</dbReference>
<dbReference type="EMBL" id="JAQNDM010000001">
    <property type="protein sequence ID" value="MDC0707419.1"/>
    <property type="molecule type" value="Genomic_DNA"/>
</dbReference>
<feature type="transmembrane region" description="Helical" evidence="2">
    <location>
        <begin position="525"/>
        <end position="550"/>
    </location>
</feature>
<reference evidence="4 5" key="1">
    <citation type="submission" date="2022-11" db="EMBL/GenBank/DDBJ databases">
        <title>Minimal conservation of predation-associated metabolite biosynthetic gene clusters underscores biosynthetic potential of Myxococcota including descriptions for ten novel species: Archangium lansinium sp. nov., Myxococcus landrumus sp. nov., Nannocystis bai.</title>
        <authorList>
            <person name="Ahearne A."/>
            <person name="Stevens C."/>
            <person name="Dowd S."/>
        </authorList>
    </citation>
    <scope>NUCLEOTIDE SEQUENCE [LARGE SCALE GENOMIC DNA]</scope>
    <source>
        <strain evidence="4 5">NCWAL01</strain>
    </source>
</reference>
<comment type="caution">
    <text evidence="4">The sequence shown here is derived from an EMBL/GenBank/DDBJ whole genome shotgun (WGS) entry which is preliminary data.</text>
</comment>
<feature type="transmembrane region" description="Helical" evidence="2">
    <location>
        <begin position="578"/>
        <end position="595"/>
    </location>
</feature>
<dbReference type="InterPro" id="IPR050154">
    <property type="entry name" value="UbiB_kinase"/>
</dbReference>
<evidence type="ECO:0000256" key="1">
    <source>
        <dbReference type="ARBA" id="ARBA00009670"/>
    </source>
</evidence>
<protein>
    <submittedName>
        <fullName evidence="4">AarF/ABC1/UbiB kinase family protein</fullName>
    </submittedName>
</protein>
<evidence type="ECO:0000256" key="2">
    <source>
        <dbReference type="SAM" id="Phobius"/>
    </source>
</evidence>
<keyword evidence="2" id="KW-1133">Transmembrane helix</keyword>
<dbReference type="Pfam" id="PF03109">
    <property type="entry name" value="ABC1"/>
    <property type="match status" value="1"/>
</dbReference>
<dbReference type="PANTHER" id="PTHR10566">
    <property type="entry name" value="CHAPERONE-ACTIVITY OF BC1 COMPLEX CABC1 -RELATED"/>
    <property type="match status" value="1"/>
</dbReference>
<dbReference type="CDD" id="cd05121">
    <property type="entry name" value="ABC1_ADCK3-like"/>
    <property type="match status" value="1"/>
</dbReference>
<proteinExistence type="inferred from homology"/>
<dbReference type="Proteomes" id="UP001221838">
    <property type="component" value="Unassembled WGS sequence"/>
</dbReference>
<evidence type="ECO:0000259" key="3">
    <source>
        <dbReference type="PROSITE" id="PS50011"/>
    </source>
</evidence>
<keyword evidence="2" id="KW-0812">Transmembrane</keyword>
<gene>
    <name evidence="4" type="ORF">POL68_02955</name>
</gene>
<dbReference type="InterPro" id="IPR004147">
    <property type="entry name" value="ABC1_dom"/>
</dbReference>
<evidence type="ECO:0000313" key="5">
    <source>
        <dbReference type="Proteomes" id="UP001221838"/>
    </source>
</evidence>
<keyword evidence="2" id="KW-0472">Membrane</keyword>
<dbReference type="GO" id="GO:0016301">
    <property type="term" value="F:kinase activity"/>
    <property type="evidence" value="ECO:0007669"/>
    <property type="project" value="UniProtKB-KW"/>
</dbReference>
<keyword evidence="5" id="KW-1185">Reference proteome</keyword>
<evidence type="ECO:0000313" key="4">
    <source>
        <dbReference type="EMBL" id="MDC0707419.1"/>
    </source>
</evidence>
<keyword evidence="4" id="KW-0808">Transferase</keyword>
<feature type="domain" description="Protein kinase" evidence="3">
    <location>
        <begin position="139"/>
        <end position="495"/>
    </location>
</feature>
<keyword evidence="4" id="KW-0418">Kinase</keyword>
<sequence length="609" mass="69951">MYRARMRASRLKLLDPDLAPTRLRERLPQPVEIAELTAEPERRRRVVLKSLLSMWGKLSNPALTSPAERGAIVRNTLDELGGVFIKLGQLLALRNDLFPTEFCLALSDLHDRATAFPPGVAKRCLEEAYGRPLDSVFSEFESVPVAAASIGQCHIARLRKGGQLVAVKLQRPDAPSMFWRDIALFGSLLKPLSLLPSSELFNWEDALWELKDIVTEELDYRYEAAALAMFRKKLRKHRNIYVPQVFSEWCTPNVIVLEYIPGVFMSELLHTKETDPEKVLRWQQENHIELEEVGRTLLQSLYRQMFEEHLFHGDLHPGNIVLLRNNQVCLIDFGSVGRLDIDFLDSFHGYMKALAERDFENAILNMLSTSANLPNVGIDSLQAELLNAFRTWHRKTLVADLPHREKSVQALGDYMQPVLQRYRMSMNWSFLRMNRAFGTLDITIQKLLPTLDHPSEMKRYQKGAQKRARKKARDVRPSTLALIRNGMILRQHEEMNLSITNATNMRRVQQLEALRFKSSLTKMEFLVLSMMRLVQIGAVALGLAVVWAWLAQHVPQVQDAMRLHESRLGNFIQNLPQFAWWEGLLLLLFLGKALLSASRVITRIHETVR</sequence>
<dbReference type="InterPro" id="IPR011009">
    <property type="entry name" value="Kinase-like_dom_sf"/>
</dbReference>
<dbReference type="InterPro" id="IPR000719">
    <property type="entry name" value="Prot_kinase_dom"/>
</dbReference>
<dbReference type="Gene3D" id="1.10.510.10">
    <property type="entry name" value="Transferase(Phosphotransferase) domain 1"/>
    <property type="match status" value="1"/>
</dbReference>
<organism evidence="4 5">
    <name type="scientific">Stigmatella ashevillensis</name>
    <dbReference type="NCBI Taxonomy" id="2995309"/>
    <lineage>
        <taxon>Bacteria</taxon>
        <taxon>Pseudomonadati</taxon>
        <taxon>Myxococcota</taxon>
        <taxon>Myxococcia</taxon>
        <taxon>Myxococcales</taxon>
        <taxon>Cystobacterineae</taxon>
        <taxon>Archangiaceae</taxon>
        <taxon>Stigmatella</taxon>
    </lineage>
</organism>
<dbReference type="PROSITE" id="PS50011">
    <property type="entry name" value="PROTEIN_KINASE_DOM"/>
    <property type="match status" value="1"/>
</dbReference>
<comment type="similarity">
    <text evidence="1">Belongs to the protein kinase superfamily. ADCK protein kinase family.</text>
</comment>
<name>A0ABT5D178_9BACT</name>
<accession>A0ABT5D178</accession>